<keyword evidence="2" id="KW-1185">Reference proteome</keyword>
<dbReference type="Proteomes" id="UP001056120">
    <property type="component" value="Linkage Group LG10"/>
</dbReference>
<name>A0ACB9I780_9ASTR</name>
<comment type="caution">
    <text evidence="1">The sequence shown here is derived from an EMBL/GenBank/DDBJ whole genome shotgun (WGS) entry which is preliminary data.</text>
</comment>
<evidence type="ECO:0000313" key="2">
    <source>
        <dbReference type="Proteomes" id="UP001056120"/>
    </source>
</evidence>
<reference evidence="2" key="1">
    <citation type="journal article" date="2022" name="Mol. Ecol. Resour.">
        <title>The genomes of chicory, endive, great burdock and yacon provide insights into Asteraceae palaeo-polyploidization history and plant inulin production.</title>
        <authorList>
            <person name="Fan W."/>
            <person name="Wang S."/>
            <person name="Wang H."/>
            <person name="Wang A."/>
            <person name="Jiang F."/>
            <person name="Liu H."/>
            <person name="Zhao H."/>
            <person name="Xu D."/>
            <person name="Zhang Y."/>
        </authorList>
    </citation>
    <scope>NUCLEOTIDE SEQUENCE [LARGE SCALE GENOMIC DNA]</scope>
    <source>
        <strain evidence="2">cv. Yunnan</strain>
    </source>
</reference>
<evidence type="ECO:0000313" key="1">
    <source>
        <dbReference type="EMBL" id="KAI3803642.1"/>
    </source>
</evidence>
<dbReference type="EMBL" id="CM042027">
    <property type="protein sequence ID" value="KAI3803642.1"/>
    <property type="molecule type" value="Genomic_DNA"/>
</dbReference>
<sequence length="82" mass="9618">MQKQNSRLIPPPIHCHVAHPTPLTNPGPTSINSTFPLSHRQHRLFPDISLLIYFYFIFPSSSPADREHRSIFFSKLKFLWFD</sequence>
<reference evidence="1 2" key="2">
    <citation type="journal article" date="2022" name="Mol. Ecol. Resour.">
        <title>The genomes of chicory, endive, great burdock and yacon provide insights into Asteraceae paleo-polyploidization history and plant inulin production.</title>
        <authorList>
            <person name="Fan W."/>
            <person name="Wang S."/>
            <person name="Wang H."/>
            <person name="Wang A."/>
            <person name="Jiang F."/>
            <person name="Liu H."/>
            <person name="Zhao H."/>
            <person name="Xu D."/>
            <person name="Zhang Y."/>
        </authorList>
    </citation>
    <scope>NUCLEOTIDE SEQUENCE [LARGE SCALE GENOMIC DNA]</scope>
    <source>
        <strain evidence="2">cv. Yunnan</strain>
        <tissue evidence="1">Leaves</tissue>
    </source>
</reference>
<proteinExistence type="predicted"/>
<accession>A0ACB9I780</accession>
<organism evidence="1 2">
    <name type="scientific">Smallanthus sonchifolius</name>
    <dbReference type="NCBI Taxonomy" id="185202"/>
    <lineage>
        <taxon>Eukaryota</taxon>
        <taxon>Viridiplantae</taxon>
        <taxon>Streptophyta</taxon>
        <taxon>Embryophyta</taxon>
        <taxon>Tracheophyta</taxon>
        <taxon>Spermatophyta</taxon>
        <taxon>Magnoliopsida</taxon>
        <taxon>eudicotyledons</taxon>
        <taxon>Gunneridae</taxon>
        <taxon>Pentapetalae</taxon>
        <taxon>asterids</taxon>
        <taxon>campanulids</taxon>
        <taxon>Asterales</taxon>
        <taxon>Asteraceae</taxon>
        <taxon>Asteroideae</taxon>
        <taxon>Heliantheae alliance</taxon>
        <taxon>Millerieae</taxon>
        <taxon>Smallanthus</taxon>
    </lineage>
</organism>
<gene>
    <name evidence="1" type="ORF">L1987_31800</name>
</gene>
<protein>
    <submittedName>
        <fullName evidence="1">Uncharacterized protein</fullName>
    </submittedName>
</protein>